<feature type="domain" description="GFO/IDH/MocA-like oxidoreductase" evidence="2">
    <location>
        <begin position="145"/>
        <end position="274"/>
    </location>
</feature>
<dbReference type="SUPFAM" id="SSF55347">
    <property type="entry name" value="Glyceraldehyde-3-phosphate dehydrogenase-like, C-terminal domain"/>
    <property type="match status" value="1"/>
</dbReference>
<proteinExistence type="predicted"/>
<evidence type="ECO:0000313" key="4">
    <source>
        <dbReference type="Proteomes" id="UP000324209"/>
    </source>
</evidence>
<dbReference type="KEGG" id="ock:EXM22_09010"/>
<sequence>MRVLQGGIVGAGKDSFIGFVHRAGACLMGESEIKAGVFSSNPQKSKDRGKELGLNPERVYSDYKDMIRGELSRPASDRIDFVIIASPNSSHYDLTMAFLEAGIHVFSDKPMAISMEQASKIKKKTEETGLLYALTHGYTGYAMTKQARFLVESGALGKIIRIVVEYTQGWLSPLVENPELFNTWHLNPEISGPSCTMMDVGIHALNLIQTITGLVPHEVCADLGSTIQGNALDDQGTVLIHFEDQARGILHASQVSSGEGNALRIRVYGSRAGLSWDQEYPETLELMNGDGTSTIYKKGTPALCGDAKMAARLPAGHPEGLISAFANIYNSGFRYIRGESVLPGRDFPNASQGVLGLSFIEAIIKNNEDMEKWTPLRSL</sequence>
<dbReference type="Gene3D" id="3.30.360.10">
    <property type="entry name" value="Dihydrodipicolinate Reductase, domain 2"/>
    <property type="match status" value="1"/>
</dbReference>
<dbReference type="InterPro" id="IPR051317">
    <property type="entry name" value="Gfo/Idh/MocA_oxidoreduct"/>
</dbReference>
<dbReference type="AlphaFoldDB" id="A0A5C1QLM0"/>
<dbReference type="InterPro" id="IPR000683">
    <property type="entry name" value="Gfo/Idh/MocA-like_OxRdtase_N"/>
</dbReference>
<evidence type="ECO:0000259" key="2">
    <source>
        <dbReference type="Pfam" id="PF22725"/>
    </source>
</evidence>
<dbReference type="RefSeq" id="WP_149486199.1">
    <property type="nucleotide sequence ID" value="NZ_CP036150.1"/>
</dbReference>
<accession>A0A5C1QLM0</accession>
<protein>
    <submittedName>
        <fullName evidence="3">Gfo/Idh/MocA family oxidoreductase</fullName>
    </submittedName>
</protein>
<dbReference type="Gene3D" id="3.40.50.720">
    <property type="entry name" value="NAD(P)-binding Rossmann-like Domain"/>
    <property type="match status" value="1"/>
</dbReference>
<reference evidence="3 4" key="1">
    <citation type="submission" date="2019-02" db="EMBL/GenBank/DDBJ databases">
        <title>Complete Genome Sequence and Methylome Analysis of free living Spirochaetas.</title>
        <authorList>
            <person name="Fomenkov A."/>
            <person name="Dubinina G."/>
            <person name="Leshcheva N."/>
            <person name="Mikheeva N."/>
            <person name="Grabovich M."/>
            <person name="Vincze T."/>
            <person name="Roberts R.J."/>
        </authorList>
    </citation>
    <scope>NUCLEOTIDE SEQUENCE [LARGE SCALE GENOMIC DNA]</scope>
    <source>
        <strain evidence="3 4">K2</strain>
    </source>
</reference>
<dbReference type="Pfam" id="PF01408">
    <property type="entry name" value="GFO_IDH_MocA"/>
    <property type="match status" value="1"/>
</dbReference>
<dbReference type="InterPro" id="IPR055170">
    <property type="entry name" value="GFO_IDH_MocA-like_dom"/>
</dbReference>
<dbReference type="SUPFAM" id="SSF51735">
    <property type="entry name" value="NAD(P)-binding Rossmann-fold domains"/>
    <property type="match status" value="1"/>
</dbReference>
<organism evidence="3 4">
    <name type="scientific">Oceanispirochaeta crateris</name>
    <dbReference type="NCBI Taxonomy" id="2518645"/>
    <lineage>
        <taxon>Bacteria</taxon>
        <taxon>Pseudomonadati</taxon>
        <taxon>Spirochaetota</taxon>
        <taxon>Spirochaetia</taxon>
        <taxon>Spirochaetales</taxon>
        <taxon>Spirochaetaceae</taxon>
        <taxon>Oceanispirochaeta</taxon>
    </lineage>
</organism>
<evidence type="ECO:0000259" key="1">
    <source>
        <dbReference type="Pfam" id="PF01408"/>
    </source>
</evidence>
<dbReference type="Pfam" id="PF22725">
    <property type="entry name" value="GFO_IDH_MocA_C3"/>
    <property type="match status" value="1"/>
</dbReference>
<keyword evidence="4" id="KW-1185">Reference proteome</keyword>
<dbReference type="Proteomes" id="UP000324209">
    <property type="component" value="Chromosome"/>
</dbReference>
<dbReference type="EMBL" id="CP036150">
    <property type="protein sequence ID" value="QEN08119.1"/>
    <property type="molecule type" value="Genomic_DNA"/>
</dbReference>
<dbReference type="PANTHER" id="PTHR43708">
    <property type="entry name" value="CONSERVED EXPRESSED OXIDOREDUCTASE (EUROFUNG)"/>
    <property type="match status" value="1"/>
</dbReference>
<dbReference type="InterPro" id="IPR036291">
    <property type="entry name" value="NAD(P)-bd_dom_sf"/>
</dbReference>
<evidence type="ECO:0000313" key="3">
    <source>
        <dbReference type="EMBL" id="QEN08119.1"/>
    </source>
</evidence>
<dbReference type="OrthoDB" id="9815825at2"/>
<gene>
    <name evidence="3" type="ORF">EXM22_09010</name>
</gene>
<dbReference type="PANTHER" id="PTHR43708:SF3">
    <property type="entry name" value="OXIDOREDUCTASE"/>
    <property type="match status" value="1"/>
</dbReference>
<feature type="domain" description="Gfo/Idh/MocA-like oxidoreductase N-terminal" evidence="1">
    <location>
        <begin position="7"/>
        <end position="134"/>
    </location>
</feature>
<dbReference type="GO" id="GO:0000166">
    <property type="term" value="F:nucleotide binding"/>
    <property type="evidence" value="ECO:0007669"/>
    <property type="project" value="InterPro"/>
</dbReference>
<name>A0A5C1QLM0_9SPIO</name>